<organism evidence="1 2">
    <name type="scientific">Chitinophaga solisilvae</name>
    <dbReference type="NCBI Taxonomy" id="1233460"/>
    <lineage>
        <taxon>Bacteria</taxon>
        <taxon>Pseudomonadati</taxon>
        <taxon>Bacteroidota</taxon>
        <taxon>Chitinophagia</taxon>
        <taxon>Chitinophagales</taxon>
        <taxon>Chitinophagaceae</taxon>
        <taxon>Chitinophaga</taxon>
    </lineage>
</organism>
<evidence type="ECO:0000313" key="1">
    <source>
        <dbReference type="EMBL" id="NSL86378.1"/>
    </source>
</evidence>
<gene>
    <name evidence="1" type="ORF">ECE50_006035</name>
</gene>
<dbReference type="EMBL" id="RIAR02000001">
    <property type="protein sequence ID" value="NSL86378.1"/>
    <property type="molecule type" value="Genomic_DNA"/>
</dbReference>
<evidence type="ECO:0000313" key="2">
    <source>
        <dbReference type="Proteomes" id="UP000281028"/>
    </source>
</evidence>
<proteinExistence type="predicted"/>
<dbReference type="Proteomes" id="UP000281028">
    <property type="component" value="Unassembled WGS sequence"/>
</dbReference>
<dbReference type="OrthoDB" id="343256at2"/>
<comment type="caution">
    <text evidence="1">The sequence shown here is derived from an EMBL/GenBank/DDBJ whole genome shotgun (WGS) entry which is preliminary data.</text>
</comment>
<keyword evidence="2" id="KW-1185">Reference proteome</keyword>
<name>A0A433WB83_9BACT</name>
<dbReference type="AlphaFoldDB" id="A0A433WB83"/>
<protein>
    <submittedName>
        <fullName evidence="1">Uncharacterized protein</fullName>
    </submittedName>
</protein>
<reference evidence="1" key="1">
    <citation type="submission" date="2020-05" db="EMBL/GenBank/DDBJ databases">
        <title>Chitinophaga laudate sp. nov., isolated from a tropical peat swamp.</title>
        <authorList>
            <person name="Goh C.B.S."/>
            <person name="Lee M.S."/>
            <person name="Parimannan S."/>
            <person name="Pasbakhsh P."/>
            <person name="Yule C.M."/>
            <person name="Rajandas H."/>
            <person name="Loke S."/>
            <person name="Croft L."/>
            <person name="Tan J.B.L."/>
        </authorList>
    </citation>
    <scope>NUCLEOTIDE SEQUENCE</scope>
    <source>
        <strain evidence="1">Mgbs1</strain>
    </source>
</reference>
<sequence length="141" mass="15820">MRKHRFRRTAAILAGLITIVLLTILTDVLLQQSGIFPAPPHSFNNWWMILLAVAYRTLFSVAGSFVTAALVPAKHMYHAMLTGIICVVLNVAGGIIMRDQAPLIYPLALTLLALPAAWMGGKLERLRRYQERTFPVRIHFL</sequence>
<accession>A0A433WB83</accession>